<reference evidence="4 5" key="2">
    <citation type="journal article" date="2015" name="J. Bacteriol.">
        <title>Genomic, proteomic, and biochemical analysis of the organohalide respiratory pathway in Desulfitobacterium dehalogenans.</title>
        <authorList>
            <person name="Kruse T."/>
            <person name="van de Pas B.A."/>
            <person name="Atteia A."/>
            <person name="Krab K."/>
            <person name="Hagen W.R."/>
            <person name="Goodwin L."/>
            <person name="Chain P."/>
            <person name="Boeren S."/>
            <person name="Maphosa F."/>
            <person name="Schraa G."/>
            <person name="de Vos W.M."/>
            <person name="van der Oost J."/>
            <person name="Smidt H."/>
            <person name="Stams A.J."/>
        </authorList>
    </citation>
    <scope>NUCLEOTIDE SEQUENCE [LARGE SCALE GENOMIC DNA]</scope>
    <source>
        <strain evidence="5">ATCC 51507 / DSM 9161 / JW/IU-DC1</strain>
    </source>
</reference>
<protein>
    <recommendedName>
        <fullName evidence="6">SDR family oxidoreductase</fullName>
    </recommendedName>
</protein>
<sequence length="274" mass="29515">MLLKDKVALVTGGNGGLGRAIVKAYLAEGAKVAFAGRHPMKPEFARELDEMGGEYLPLQCDVSSSGQVREMFAKVVERFGTLDILVNNAAKLNTDPQSAERRKAHYELVTKPVPRHSLQITMNITDEEWKSYFDVNIHGAFYCTREALKIMETKKSGRIINIASTAGMSVTSIHSPHYSASKAALIGFTRSVAAEVAGGGILVNCIAPGGIMTDDFSDILGRMTEQARNEFFQMVPLGRLGEPEEYASLAVWLASEGGGYMVGQVISPNGGAAI</sequence>
<evidence type="ECO:0000313" key="5">
    <source>
        <dbReference type="Proteomes" id="UP000006053"/>
    </source>
</evidence>
<dbReference type="eggNOG" id="COG1028">
    <property type="taxonomic scope" value="Bacteria"/>
</dbReference>
<dbReference type="PRINTS" id="PR00081">
    <property type="entry name" value="GDHRDH"/>
</dbReference>
<dbReference type="InterPro" id="IPR036291">
    <property type="entry name" value="NAD(P)-bd_dom_sf"/>
</dbReference>
<dbReference type="SUPFAM" id="SSF51735">
    <property type="entry name" value="NAD(P)-binding Rossmann-fold domains"/>
    <property type="match status" value="1"/>
</dbReference>
<keyword evidence="5" id="KW-1185">Reference proteome</keyword>
<evidence type="ECO:0000256" key="3">
    <source>
        <dbReference type="RuleBase" id="RU000363"/>
    </source>
</evidence>
<dbReference type="STRING" id="756499.Desde_0337"/>
<name>I4A4C1_DESDJ</name>
<comment type="similarity">
    <text evidence="1 3">Belongs to the short-chain dehydrogenases/reductases (SDR) family.</text>
</comment>
<evidence type="ECO:0000313" key="4">
    <source>
        <dbReference type="EMBL" id="AFL98805.1"/>
    </source>
</evidence>
<dbReference type="PANTHER" id="PTHR42760:SF133">
    <property type="entry name" value="3-OXOACYL-[ACYL-CARRIER-PROTEIN] REDUCTASE"/>
    <property type="match status" value="1"/>
</dbReference>
<dbReference type="Pfam" id="PF00106">
    <property type="entry name" value="adh_short"/>
    <property type="match status" value="1"/>
</dbReference>
<dbReference type="CDD" id="cd05233">
    <property type="entry name" value="SDR_c"/>
    <property type="match status" value="1"/>
</dbReference>
<dbReference type="AlphaFoldDB" id="I4A4C1"/>
<dbReference type="Gene3D" id="3.40.50.720">
    <property type="entry name" value="NAD(P)-binding Rossmann-like Domain"/>
    <property type="match status" value="1"/>
</dbReference>
<evidence type="ECO:0000256" key="2">
    <source>
        <dbReference type="ARBA" id="ARBA00023002"/>
    </source>
</evidence>
<dbReference type="HOGENOM" id="CLU_010194_1_2_9"/>
<evidence type="ECO:0008006" key="6">
    <source>
        <dbReference type="Google" id="ProtNLM"/>
    </source>
</evidence>
<dbReference type="Proteomes" id="UP000006053">
    <property type="component" value="Chromosome"/>
</dbReference>
<reference evidence="5" key="1">
    <citation type="submission" date="2012-06" db="EMBL/GenBank/DDBJ databases">
        <title>Complete sequence of Desulfitobacterium dehalogenans ATCC 51507.</title>
        <authorList>
            <person name="Lucas S."/>
            <person name="Han J."/>
            <person name="Lapidus A."/>
            <person name="Cheng J.-F."/>
            <person name="Goodwin L."/>
            <person name="Pitluck S."/>
            <person name="Peters L."/>
            <person name="Ovchinnikova G."/>
            <person name="Teshima H."/>
            <person name="Detter J.C."/>
            <person name="Han C."/>
            <person name="Tapia R."/>
            <person name="Land M."/>
            <person name="Hauser L."/>
            <person name="Kyrpides N."/>
            <person name="Ivanova N."/>
            <person name="Pagani I."/>
            <person name="Kruse T."/>
            <person name="de Vos W.M."/>
            <person name="Smidt H."/>
            <person name="Woyke T."/>
        </authorList>
    </citation>
    <scope>NUCLEOTIDE SEQUENCE [LARGE SCALE GENOMIC DNA]</scope>
    <source>
        <strain evidence="5">ATCC 51507 / DSM 9161 / JW/IU-DC1</strain>
    </source>
</reference>
<dbReference type="FunFam" id="3.40.50.720:FF:000173">
    <property type="entry name" value="3-oxoacyl-[acyl-carrier protein] reductase"/>
    <property type="match status" value="1"/>
</dbReference>
<dbReference type="OrthoDB" id="9803333at2"/>
<keyword evidence="2" id="KW-0560">Oxidoreductase</keyword>
<accession>I4A4C1</accession>
<proteinExistence type="inferred from homology"/>
<dbReference type="InterPro" id="IPR002347">
    <property type="entry name" value="SDR_fam"/>
</dbReference>
<dbReference type="KEGG" id="ddh:Desde_0337"/>
<gene>
    <name evidence="4" type="ordered locus">Desde_0337</name>
</gene>
<evidence type="ECO:0000256" key="1">
    <source>
        <dbReference type="ARBA" id="ARBA00006484"/>
    </source>
</evidence>
<dbReference type="GO" id="GO:0016616">
    <property type="term" value="F:oxidoreductase activity, acting on the CH-OH group of donors, NAD or NADP as acceptor"/>
    <property type="evidence" value="ECO:0007669"/>
    <property type="project" value="TreeGrafter"/>
</dbReference>
<dbReference type="EMBL" id="CP003348">
    <property type="protein sequence ID" value="AFL98805.1"/>
    <property type="molecule type" value="Genomic_DNA"/>
</dbReference>
<dbReference type="RefSeq" id="WP_014792302.1">
    <property type="nucleotide sequence ID" value="NC_018017.1"/>
</dbReference>
<organism evidence="4 5">
    <name type="scientific">Desulfitobacterium dehalogenans (strain ATCC 51507 / DSM 9161 / JW/IU-DC1)</name>
    <dbReference type="NCBI Taxonomy" id="756499"/>
    <lineage>
        <taxon>Bacteria</taxon>
        <taxon>Bacillati</taxon>
        <taxon>Bacillota</taxon>
        <taxon>Clostridia</taxon>
        <taxon>Eubacteriales</taxon>
        <taxon>Desulfitobacteriaceae</taxon>
        <taxon>Desulfitobacterium</taxon>
    </lineage>
</organism>
<dbReference type="PRINTS" id="PR00080">
    <property type="entry name" value="SDRFAMILY"/>
</dbReference>
<dbReference type="PANTHER" id="PTHR42760">
    <property type="entry name" value="SHORT-CHAIN DEHYDROGENASES/REDUCTASES FAMILY MEMBER"/>
    <property type="match status" value="1"/>
</dbReference>